<evidence type="ECO:0000313" key="2">
    <source>
        <dbReference type="EMBL" id="KAJ6818606.1"/>
    </source>
</evidence>
<protein>
    <submittedName>
        <fullName evidence="2">Pentatricopeptide repeat-containing protein</fullName>
    </submittedName>
</protein>
<proteinExistence type="predicted"/>
<keyword evidence="3" id="KW-1185">Reference proteome</keyword>
<feature type="compositionally biased region" description="Basic and acidic residues" evidence="1">
    <location>
        <begin position="36"/>
        <end position="47"/>
    </location>
</feature>
<gene>
    <name evidence="2" type="ORF">M6B38_406720</name>
</gene>
<evidence type="ECO:0000313" key="3">
    <source>
        <dbReference type="Proteomes" id="UP001140949"/>
    </source>
</evidence>
<comment type="caution">
    <text evidence="2">The sequence shown here is derived from an EMBL/GenBank/DDBJ whole genome shotgun (WGS) entry which is preliminary data.</text>
</comment>
<name>A0AAX6FQA8_IRIPA</name>
<sequence>MNFREGRRGGRRQGVPLPPRPNGKDGLYDGEEGEEDAAKEGDRSPRRAEVSVHHLDQRHPVLVVVVVVDPLYDLEVGPSVRREVHRQLVEQVRRLLVAPQLVEQHPPRPQLLDVLGVVDDPVHQPHVRGDPVVRPAAVRAHLQRDQVQEPRLGQVVDHELGEPETAAEEPLVELDVPQVPRPALLELDPYFFQLHAGSEIVQAYMPGVAPLYLLRRAQEPRPEEIEQVARFAGRIHIFISSSSSSSSSSSTPFLWRFPTTKCINSDDLFDEFGVLDVSPDDLIDEDGELDAVVRLQAHQGFEHRERDLVLEQEHVLHDEAPQVGGHLQLRRRLVAGVELDEA</sequence>
<reference evidence="2" key="2">
    <citation type="submission" date="2023-04" db="EMBL/GenBank/DDBJ databases">
        <authorList>
            <person name="Bruccoleri R.E."/>
            <person name="Oakeley E.J."/>
            <person name="Faust A.-M."/>
            <person name="Dessus-Babus S."/>
            <person name="Altorfer M."/>
            <person name="Burckhardt D."/>
            <person name="Oertli M."/>
            <person name="Naumann U."/>
            <person name="Petersen F."/>
            <person name="Wong J."/>
        </authorList>
    </citation>
    <scope>NUCLEOTIDE SEQUENCE</scope>
    <source>
        <strain evidence="2">GSM-AAB239-AS_SAM_17_03QT</strain>
        <tissue evidence="2">Leaf</tissue>
    </source>
</reference>
<dbReference type="AlphaFoldDB" id="A0AAX6FQA8"/>
<accession>A0AAX6FQA8</accession>
<reference evidence="2" key="1">
    <citation type="journal article" date="2023" name="GigaByte">
        <title>Genome assembly of the bearded iris, Iris pallida Lam.</title>
        <authorList>
            <person name="Bruccoleri R.E."/>
            <person name="Oakeley E.J."/>
            <person name="Faust A.M.E."/>
            <person name="Altorfer M."/>
            <person name="Dessus-Babus S."/>
            <person name="Burckhardt D."/>
            <person name="Oertli M."/>
            <person name="Naumann U."/>
            <person name="Petersen F."/>
            <person name="Wong J."/>
        </authorList>
    </citation>
    <scope>NUCLEOTIDE SEQUENCE</scope>
    <source>
        <strain evidence="2">GSM-AAB239-AS_SAM_17_03QT</strain>
    </source>
</reference>
<feature type="region of interest" description="Disordered" evidence="1">
    <location>
        <begin position="1"/>
        <end position="47"/>
    </location>
</feature>
<organism evidence="2 3">
    <name type="scientific">Iris pallida</name>
    <name type="common">Sweet iris</name>
    <dbReference type="NCBI Taxonomy" id="29817"/>
    <lineage>
        <taxon>Eukaryota</taxon>
        <taxon>Viridiplantae</taxon>
        <taxon>Streptophyta</taxon>
        <taxon>Embryophyta</taxon>
        <taxon>Tracheophyta</taxon>
        <taxon>Spermatophyta</taxon>
        <taxon>Magnoliopsida</taxon>
        <taxon>Liliopsida</taxon>
        <taxon>Asparagales</taxon>
        <taxon>Iridaceae</taxon>
        <taxon>Iridoideae</taxon>
        <taxon>Irideae</taxon>
        <taxon>Iris</taxon>
    </lineage>
</organism>
<dbReference type="Proteomes" id="UP001140949">
    <property type="component" value="Unassembled WGS sequence"/>
</dbReference>
<evidence type="ECO:0000256" key="1">
    <source>
        <dbReference type="SAM" id="MobiDB-lite"/>
    </source>
</evidence>
<dbReference type="EMBL" id="JANAVB010027195">
    <property type="protein sequence ID" value="KAJ6818606.1"/>
    <property type="molecule type" value="Genomic_DNA"/>
</dbReference>